<dbReference type="GO" id="GO:0000271">
    <property type="term" value="P:polysaccharide biosynthetic process"/>
    <property type="evidence" value="ECO:0007669"/>
    <property type="project" value="TreeGrafter"/>
</dbReference>
<keyword evidence="1" id="KW-0812">Transmembrane</keyword>
<accession>A0A0N4Y8Z6</accession>
<feature type="transmembrane region" description="Helical" evidence="1">
    <location>
        <begin position="155"/>
        <end position="174"/>
    </location>
</feature>
<dbReference type="EMBL" id="UYSL01020846">
    <property type="protein sequence ID" value="VDL76332.1"/>
    <property type="molecule type" value="Genomic_DNA"/>
</dbReference>
<protein>
    <submittedName>
        <fullName evidence="5">Acyl_transf_3 domain-containing protein</fullName>
    </submittedName>
</protein>
<dbReference type="GO" id="GO:0016020">
    <property type="term" value="C:membrane"/>
    <property type="evidence" value="ECO:0007669"/>
    <property type="project" value="TreeGrafter"/>
</dbReference>
<evidence type="ECO:0000259" key="2">
    <source>
        <dbReference type="Pfam" id="PF01757"/>
    </source>
</evidence>
<dbReference type="OMA" id="CCSRERT"/>
<dbReference type="PANTHER" id="PTHR23028:SF53">
    <property type="entry name" value="ACYL_TRANSF_3 DOMAIN-CONTAINING PROTEIN"/>
    <property type="match status" value="1"/>
</dbReference>
<keyword evidence="1" id="KW-0472">Membrane</keyword>
<organism evidence="5">
    <name type="scientific">Nippostrongylus brasiliensis</name>
    <name type="common">Rat hookworm</name>
    <dbReference type="NCBI Taxonomy" id="27835"/>
    <lineage>
        <taxon>Eukaryota</taxon>
        <taxon>Metazoa</taxon>
        <taxon>Ecdysozoa</taxon>
        <taxon>Nematoda</taxon>
        <taxon>Chromadorea</taxon>
        <taxon>Rhabditida</taxon>
        <taxon>Rhabditina</taxon>
        <taxon>Rhabditomorpha</taxon>
        <taxon>Strongyloidea</taxon>
        <taxon>Heligmosomidae</taxon>
        <taxon>Nippostrongylus</taxon>
    </lineage>
</organism>
<evidence type="ECO:0000256" key="1">
    <source>
        <dbReference type="SAM" id="Phobius"/>
    </source>
</evidence>
<keyword evidence="1" id="KW-1133">Transmembrane helix</keyword>
<dbReference type="AlphaFoldDB" id="A0A0N4Y8Z6"/>
<feature type="domain" description="Acyltransferase 3" evidence="2">
    <location>
        <begin position="21"/>
        <end position="180"/>
    </location>
</feature>
<name>A0A0N4Y8Z6_NIPBR</name>
<evidence type="ECO:0000313" key="5">
    <source>
        <dbReference type="WBParaSite" id="NBR_0001274201-mRNA-1"/>
    </source>
</evidence>
<reference evidence="5" key="1">
    <citation type="submission" date="2017-02" db="UniProtKB">
        <authorList>
            <consortium name="WormBaseParasite"/>
        </authorList>
    </citation>
    <scope>IDENTIFICATION</scope>
</reference>
<gene>
    <name evidence="3" type="ORF">NBR_LOCUS12743</name>
</gene>
<feature type="transmembrane region" description="Helical" evidence="1">
    <location>
        <begin position="85"/>
        <end position="104"/>
    </location>
</feature>
<dbReference type="STRING" id="27835.A0A0N4Y8Z6"/>
<dbReference type="WBParaSite" id="NBR_0001274201-mRNA-1">
    <property type="protein sequence ID" value="NBR_0001274201-mRNA-1"/>
    <property type="gene ID" value="NBR_0001274201"/>
</dbReference>
<dbReference type="InterPro" id="IPR002656">
    <property type="entry name" value="Acyl_transf_3_dom"/>
</dbReference>
<sequence>VNNHLFRRSQNAGSKANIRLDLQGLRGVAILSVLGFHFFPKSFPNGFVGVDQFFVLSGFLMAMILNSGSGSPNICDFYYRRLKRIVPMHGLIILLILWSCILSFPDSNVDLNMESATSAMSFLSNLPPLVDGKFTGYYKQRIQLYMAEDLFAHTWSLAVEMQFYLIVPLLSMFLKRRSVVLHTYSVQKLVKERYTISSKNIRVQHNVRIKRSTYSQTFSLAFYVPGQYRCCSRERTRGGIVQPTNPQFSL</sequence>
<dbReference type="Pfam" id="PF01757">
    <property type="entry name" value="Acyl_transf_3"/>
    <property type="match status" value="1"/>
</dbReference>
<dbReference type="GO" id="GO:0016747">
    <property type="term" value="F:acyltransferase activity, transferring groups other than amino-acyl groups"/>
    <property type="evidence" value="ECO:0007669"/>
    <property type="project" value="InterPro"/>
</dbReference>
<evidence type="ECO:0000313" key="3">
    <source>
        <dbReference type="EMBL" id="VDL76332.1"/>
    </source>
</evidence>
<dbReference type="PANTHER" id="PTHR23028">
    <property type="entry name" value="ACETYLTRANSFERASE"/>
    <property type="match status" value="1"/>
</dbReference>
<dbReference type="InterPro" id="IPR050879">
    <property type="entry name" value="Acyltransferase_3"/>
</dbReference>
<reference evidence="3 4" key="2">
    <citation type="submission" date="2018-11" db="EMBL/GenBank/DDBJ databases">
        <authorList>
            <consortium name="Pathogen Informatics"/>
        </authorList>
    </citation>
    <scope>NUCLEOTIDE SEQUENCE [LARGE SCALE GENOMIC DNA]</scope>
</reference>
<feature type="transmembrane region" description="Helical" evidence="1">
    <location>
        <begin position="46"/>
        <end position="65"/>
    </location>
</feature>
<evidence type="ECO:0000313" key="4">
    <source>
        <dbReference type="Proteomes" id="UP000271162"/>
    </source>
</evidence>
<feature type="transmembrane region" description="Helical" evidence="1">
    <location>
        <begin position="20"/>
        <end position="40"/>
    </location>
</feature>
<dbReference type="Proteomes" id="UP000271162">
    <property type="component" value="Unassembled WGS sequence"/>
</dbReference>
<proteinExistence type="predicted"/>
<keyword evidence="4" id="KW-1185">Reference proteome</keyword>